<keyword evidence="1" id="KW-1133">Transmembrane helix</keyword>
<keyword evidence="1" id="KW-0812">Transmembrane</keyword>
<organism evidence="2 3">
    <name type="scientific">Pseudomonas putida</name>
    <name type="common">Arthrobacter siderocapsulatus</name>
    <dbReference type="NCBI Taxonomy" id="303"/>
    <lineage>
        <taxon>Bacteria</taxon>
        <taxon>Pseudomonadati</taxon>
        <taxon>Pseudomonadota</taxon>
        <taxon>Gammaproteobacteria</taxon>
        <taxon>Pseudomonadales</taxon>
        <taxon>Pseudomonadaceae</taxon>
        <taxon>Pseudomonas</taxon>
    </lineage>
</organism>
<keyword evidence="1" id="KW-0472">Membrane</keyword>
<feature type="transmembrane region" description="Helical" evidence="1">
    <location>
        <begin position="101"/>
        <end position="125"/>
    </location>
</feature>
<dbReference type="EMBL" id="CP026115">
    <property type="protein sequence ID" value="QHG63268.1"/>
    <property type="molecule type" value="Genomic_DNA"/>
</dbReference>
<protein>
    <submittedName>
        <fullName evidence="2">Uncharacterized protein</fullName>
    </submittedName>
</protein>
<evidence type="ECO:0000313" key="2">
    <source>
        <dbReference type="EMBL" id="QHG63268.1"/>
    </source>
</evidence>
<accession>A0A6I6XCM6</accession>
<sequence>MTIVHLTFLVYSLAFATLTFLNLAITIFIAHRKIDYIEGFLLNCDAVIGERKLWLHAGLMGKVIRLNNISFILLCPKIYTYRKLINIEEINKLPSKIKFPLIGIGIANTVSFIALVGLGVFMHYLPPLAK</sequence>
<evidence type="ECO:0000313" key="3">
    <source>
        <dbReference type="Proteomes" id="UP000464480"/>
    </source>
</evidence>
<feature type="transmembrane region" description="Helical" evidence="1">
    <location>
        <begin position="6"/>
        <end position="30"/>
    </location>
</feature>
<dbReference type="RefSeq" id="WP_159408843.1">
    <property type="nucleotide sequence ID" value="NZ_CP026115.2"/>
</dbReference>
<proteinExistence type="predicted"/>
<dbReference type="Proteomes" id="UP000464480">
    <property type="component" value="Chromosome"/>
</dbReference>
<name>A0A6I6XCM6_PSEPU</name>
<reference evidence="2 3" key="1">
    <citation type="submission" date="2020-02" db="EMBL/GenBank/DDBJ databases">
        <title>Pseudomonas Putida W5 Complete Genome Assembly.</title>
        <authorList>
            <person name="Yuan Z.-C."/>
            <person name="Shaw G.A."/>
            <person name="Cusano A.D."/>
            <person name="Caddey B.J."/>
            <person name="Weselowski B.J."/>
        </authorList>
    </citation>
    <scope>NUCLEOTIDE SEQUENCE [LARGE SCALE GENOMIC DNA]</scope>
    <source>
        <strain evidence="2 3">W5</strain>
    </source>
</reference>
<evidence type="ECO:0000256" key="1">
    <source>
        <dbReference type="SAM" id="Phobius"/>
    </source>
</evidence>
<dbReference type="AlphaFoldDB" id="A0A6I6XCM6"/>
<gene>
    <name evidence="2" type="ORF">C2H86_02070</name>
</gene>